<feature type="compositionally biased region" description="Basic and acidic residues" evidence="1">
    <location>
        <begin position="149"/>
        <end position="167"/>
    </location>
</feature>
<comment type="caution">
    <text evidence="2">The sequence shown here is derived from an EMBL/GenBank/DDBJ whole genome shotgun (WGS) entry which is preliminary data.</text>
</comment>
<evidence type="ECO:0000256" key="1">
    <source>
        <dbReference type="SAM" id="MobiDB-lite"/>
    </source>
</evidence>
<dbReference type="Proteomes" id="UP000476332">
    <property type="component" value="Unassembled WGS sequence"/>
</dbReference>
<evidence type="ECO:0000313" key="2">
    <source>
        <dbReference type="EMBL" id="NDV89010.1"/>
    </source>
</evidence>
<protein>
    <submittedName>
        <fullName evidence="2">Uncharacterized protein</fullName>
    </submittedName>
</protein>
<dbReference type="AlphaFoldDB" id="A0A6L9MND5"/>
<organism evidence="2 3">
    <name type="scientific">Aurantimonas aggregata</name>
    <dbReference type="NCBI Taxonomy" id="2047720"/>
    <lineage>
        <taxon>Bacteria</taxon>
        <taxon>Pseudomonadati</taxon>
        <taxon>Pseudomonadota</taxon>
        <taxon>Alphaproteobacteria</taxon>
        <taxon>Hyphomicrobiales</taxon>
        <taxon>Aurantimonadaceae</taxon>
        <taxon>Aurantimonas</taxon>
    </lineage>
</organism>
<dbReference type="RefSeq" id="WP_163045862.1">
    <property type="nucleotide sequence ID" value="NZ_JAAAMJ010000024.1"/>
</dbReference>
<name>A0A6L9MND5_9HYPH</name>
<feature type="region of interest" description="Disordered" evidence="1">
    <location>
        <begin position="148"/>
        <end position="167"/>
    </location>
</feature>
<accession>A0A6L9MND5</accession>
<keyword evidence="3" id="KW-1185">Reference proteome</keyword>
<reference evidence="2 3" key="1">
    <citation type="submission" date="2020-01" db="EMBL/GenBank/DDBJ databases">
        <title>Genomes of bacteria type strains.</title>
        <authorList>
            <person name="Chen J."/>
            <person name="Zhu S."/>
            <person name="Chen J."/>
        </authorList>
    </citation>
    <scope>NUCLEOTIDE SEQUENCE [LARGE SCALE GENOMIC DNA]</scope>
    <source>
        <strain evidence="2 3">KCTC 52919</strain>
    </source>
</reference>
<gene>
    <name evidence="2" type="ORF">GTW51_20240</name>
</gene>
<sequence>MPVAEGGELSHFIHRRLCKKVATPPDAAVCGFVAGLELLGYRLSVAEDAQGSARITIAEPREPIPPSWTEFAYRLMAAMPIERDDEVVSFLAVRNLMFRKREIVKALVEWVDHGSGGNDEAVTFVRASVPDATGQEVEATTHWMADTLAGDRRGPSHQPREGYHHAA</sequence>
<proteinExistence type="predicted"/>
<dbReference type="EMBL" id="JAAAMJ010000024">
    <property type="protein sequence ID" value="NDV89010.1"/>
    <property type="molecule type" value="Genomic_DNA"/>
</dbReference>
<evidence type="ECO:0000313" key="3">
    <source>
        <dbReference type="Proteomes" id="UP000476332"/>
    </source>
</evidence>